<gene>
    <name evidence="7" type="ORF">F0U83_04140</name>
</gene>
<comment type="similarity">
    <text evidence="2 5">Belongs to the histone-like protein H-NS family.</text>
</comment>
<dbReference type="GO" id="GO:0046983">
    <property type="term" value="F:protein dimerization activity"/>
    <property type="evidence" value="ECO:0007669"/>
    <property type="project" value="InterPro"/>
</dbReference>
<dbReference type="GO" id="GO:0000976">
    <property type="term" value="F:transcription cis-regulatory region binding"/>
    <property type="evidence" value="ECO:0007669"/>
    <property type="project" value="TreeGrafter"/>
</dbReference>
<dbReference type="InterPro" id="IPR054180">
    <property type="entry name" value="H-NS-like_N"/>
</dbReference>
<dbReference type="SMART" id="SM00528">
    <property type="entry name" value="HNS"/>
    <property type="match status" value="1"/>
</dbReference>
<dbReference type="InterPro" id="IPR027454">
    <property type="entry name" value="Histone_HNS_N"/>
</dbReference>
<dbReference type="KEGG" id="ncu:F0U83_04140"/>
<dbReference type="AlphaFoldDB" id="A0A5P1R8J3"/>
<keyword evidence="4 5" id="KW-0238">DNA-binding</keyword>
<dbReference type="Pfam" id="PF22470">
    <property type="entry name" value="Histone_HNS_N"/>
    <property type="match status" value="1"/>
</dbReference>
<dbReference type="GO" id="GO:0003681">
    <property type="term" value="F:bent DNA binding"/>
    <property type="evidence" value="ECO:0007669"/>
    <property type="project" value="TreeGrafter"/>
</dbReference>
<evidence type="ECO:0000256" key="2">
    <source>
        <dbReference type="ARBA" id="ARBA00010610"/>
    </source>
</evidence>
<keyword evidence="3" id="KW-0963">Cytoplasm</keyword>
<dbReference type="GO" id="GO:0030527">
    <property type="term" value="F:structural constituent of chromatin"/>
    <property type="evidence" value="ECO:0007669"/>
    <property type="project" value="InterPro"/>
</dbReference>
<name>A0A5P1R8J3_9GAMM</name>
<evidence type="ECO:0000313" key="8">
    <source>
        <dbReference type="Proteomes" id="UP000324760"/>
    </source>
</evidence>
<dbReference type="GO" id="GO:0005829">
    <property type="term" value="C:cytosol"/>
    <property type="evidence" value="ECO:0007669"/>
    <property type="project" value="TreeGrafter"/>
</dbReference>
<dbReference type="GO" id="GO:0001217">
    <property type="term" value="F:DNA-binding transcription repressor activity"/>
    <property type="evidence" value="ECO:0007669"/>
    <property type="project" value="TreeGrafter"/>
</dbReference>
<dbReference type="PANTHER" id="PTHR38097:SF2">
    <property type="entry name" value="DNA-BINDING PROTEIN STPA"/>
    <property type="match status" value="1"/>
</dbReference>
<proteinExistence type="inferred from homology"/>
<dbReference type="EMBL" id="CP043869">
    <property type="protein sequence ID" value="QEQ95959.1"/>
    <property type="molecule type" value="Genomic_DNA"/>
</dbReference>
<sequence length="130" mass="14942">MTDITKVLMRKNSLRKQCQELSVAEVEKIIADLSDILQEKIADEQARIEADREKNEKIELIRKMMQEADLGFEDIKDMVASAPKKKVEAKYSIVDAAGEEHFWSGRGRTPVVFQQYFEQHGVDKEACLIK</sequence>
<dbReference type="Gene3D" id="1.10.287.1050">
    <property type="entry name" value="H-NS histone-like proteins"/>
    <property type="match status" value="1"/>
</dbReference>
<evidence type="ECO:0000256" key="1">
    <source>
        <dbReference type="ARBA" id="ARBA00004453"/>
    </source>
</evidence>
<keyword evidence="8" id="KW-1185">Reference proteome</keyword>
<evidence type="ECO:0000313" key="7">
    <source>
        <dbReference type="EMBL" id="QEQ95959.1"/>
    </source>
</evidence>
<dbReference type="InterPro" id="IPR037150">
    <property type="entry name" value="H-NS_C_dom_sf"/>
</dbReference>
<evidence type="ECO:0000256" key="5">
    <source>
        <dbReference type="PIRNR" id="PIRNR002096"/>
    </source>
</evidence>
<protein>
    <recommendedName>
        <fullName evidence="5">DNA-binding protein</fullName>
    </recommendedName>
</protein>
<comment type="subcellular location">
    <subcellularLocation>
        <location evidence="1">Cytoplasm</location>
        <location evidence="1">Nucleoid</location>
    </subcellularLocation>
</comment>
<evidence type="ECO:0000256" key="4">
    <source>
        <dbReference type="ARBA" id="ARBA00023125"/>
    </source>
</evidence>
<dbReference type="Proteomes" id="UP000324760">
    <property type="component" value="Chromosome"/>
</dbReference>
<dbReference type="Gene3D" id="4.10.430.10">
    <property type="entry name" value="Histone-like protein H-NS, C-terminal domain"/>
    <property type="match status" value="1"/>
</dbReference>
<dbReference type="RefSeq" id="WP_138988964.1">
    <property type="nucleotide sequence ID" value="NZ_CP043869.1"/>
</dbReference>
<accession>A0A5P1R8J3</accession>
<dbReference type="PIRSF" id="PIRSF002096">
    <property type="entry name" value="HnS"/>
    <property type="match status" value="1"/>
</dbReference>
<dbReference type="PANTHER" id="PTHR38097">
    <property type="match status" value="1"/>
</dbReference>
<evidence type="ECO:0000259" key="6">
    <source>
        <dbReference type="SMART" id="SM00528"/>
    </source>
</evidence>
<feature type="domain" description="DNA-binding protein H-NS-like C-terminal" evidence="6">
    <location>
        <begin position="81"/>
        <end position="129"/>
    </location>
</feature>
<dbReference type="InterPro" id="IPR001801">
    <property type="entry name" value="Histone_HNS"/>
</dbReference>
<dbReference type="Pfam" id="PF00816">
    <property type="entry name" value="Histone_HNS"/>
    <property type="match status" value="1"/>
</dbReference>
<dbReference type="SUPFAM" id="SSF81273">
    <property type="entry name" value="H-NS histone-like proteins"/>
    <property type="match status" value="2"/>
</dbReference>
<dbReference type="GO" id="GO:0032993">
    <property type="term" value="C:protein-DNA complex"/>
    <property type="evidence" value="ECO:0007669"/>
    <property type="project" value="TreeGrafter"/>
</dbReference>
<dbReference type="GO" id="GO:0009295">
    <property type="term" value="C:nucleoid"/>
    <property type="evidence" value="ECO:0007669"/>
    <property type="project" value="UniProtKB-SubCell"/>
</dbReference>
<organism evidence="7 8">
    <name type="scientific">Neptunomonas concharum</name>
    <dbReference type="NCBI Taxonomy" id="1031538"/>
    <lineage>
        <taxon>Bacteria</taxon>
        <taxon>Pseudomonadati</taxon>
        <taxon>Pseudomonadota</taxon>
        <taxon>Gammaproteobacteria</taxon>
        <taxon>Oceanospirillales</taxon>
        <taxon>Oceanospirillaceae</taxon>
        <taxon>Neptunomonas</taxon>
    </lineage>
</organism>
<dbReference type="OrthoDB" id="6088948at2"/>
<dbReference type="GO" id="GO:0003680">
    <property type="term" value="F:minor groove of adenine-thymine-rich DNA binding"/>
    <property type="evidence" value="ECO:0007669"/>
    <property type="project" value="TreeGrafter"/>
</dbReference>
<reference evidence="7 8" key="1">
    <citation type="journal article" date="2019" name="Biochem. Eng. J.">
        <title>Metabolic engineering of the marine bacteria Neptunomonas concharum for the production of acetoin and meso-2,3-butanediol from acetate.</title>
        <authorList>
            <person name="Li W."/>
            <person name="Pu N."/>
            <person name="Liu C.-X."/>
            <person name="Yuan Q.-P."/>
            <person name="Li Z.-J."/>
        </authorList>
    </citation>
    <scope>NUCLEOTIDE SEQUENCE [LARGE SCALE GENOMIC DNA]</scope>
    <source>
        <strain evidence="7 8">JCM17730</strain>
    </source>
</reference>
<dbReference type="InterPro" id="IPR027444">
    <property type="entry name" value="H-NS_C_dom"/>
</dbReference>
<evidence type="ECO:0000256" key="3">
    <source>
        <dbReference type="ARBA" id="ARBA00022490"/>
    </source>
</evidence>